<protein>
    <submittedName>
        <fullName evidence="1">Uncharacterized protein</fullName>
    </submittedName>
</protein>
<comment type="caution">
    <text evidence="1">The sequence shown here is derived from an EMBL/GenBank/DDBJ whole genome shotgun (WGS) entry which is preliminary data.</text>
</comment>
<reference evidence="1" key="1">
    <citation type="submission" date="2013-01" db="EMBL/GenBank/DDBJ databases">
        <title>Genome assembly of Mariniradius saccharolyticus AK6.</title>
        <authorList>
            <person name="Vaidya B."/>
            <person name="Khatri I."/>
            <person name="Tanuku N.R.S."/>
            <person name="Subramanian S."/>
            <person name="Pinnaka A."/>
        </authorList>
    </citation>
    <scope>NUCLEOTIDE SEQUENCE [LARGE SCALE GENOMIC DNA]</scope>
    <source>
        <strain evidence="1">AK6</strain>
    </source>
</reference>
<sequence length="55" mass="6398">MHKFFEGEIKNGLIFVIYIRKNTIDDMPVLGRVNIQIANFEGIFLSDKQTTVLNR</sequence>
<dbReference type="AlphaFoldDB" id="M7XCA6"/>
<evidence type="ECO:0000313" key="2">
    <source>
        <dbReference type="Proteomes" id="UP000010953"/>
    </source>
</evidence>
<organism evidence="1 2">
    <name type="scientific">Mariniradius saccharolyticus AK6</name>
    <dbReference type="NCBI Taxonomy" id="1239962"/>
    <lineage>
        <taxon>Bacteria</taxon>
        <taxon>Pseudomonadati</taxon>
        <taxon>Bacteroidota</taxon>
        <taxon>Cytophagia</taxon>
        <taxon>Cytophagales</taxon>
        <taxon>Cyclobacteriaceae</taxon>
        <taxon>Mariniradius</taxon>
    </lineage>
</organism>
<keyword evidence="2" id="KW-1185">Reference proteome</keyword>
<name>M7XCA6_9BACT</name>
<dbReference type="Proteomes" id="UP000010953">
    <property type="component" value="Unassembled WGS sequence"/>
</dbReference>
<dbReference type="EMBL" id="AMZY02000013">
    <property type="protein sequence ID" value="EMS32499.1"/>
    <property type="molecule type" value="Genomic_DNA"/>
</dbReference>
<dbReference type="InParanoid" id="M7XCA6"/>
<gene>
    <name evidence="1" type="ORF">C943_01226</name>
</gene>
<proteinExistence type="predicted"/>
<evidence type="ECO:0000313" key="1">
    <source>
        <dbReference type="EMBL" id="EMS32499.1"/>
    </source>
</evidence>
<dbReference type="STRING" id="1239962.C943_01226"/>
<accession>M7XCA6</accession>